<sequence>MDLVIGALQGLGATTGFLLALFIGFCVVLGFPKLRQGSRKTLVIRNLADLDGTFKYLPPDAPRGPADQLKTPELLEQADRKD</sequence>
<evidence type="ECO:0000256" key="1">
    <source>
        <dbReference type="SAM" id="MobiDB-lite"/>
    </source>
</evidence>
<name>A0A381TCJ6_9ZZZZ</name>
<keyword evidence="2" id="KW-1133">Transmembrane helix</keyword>
<dbReference type="EMBL" id="UINC01004180">
    <property type="protein sequence ID" value="SVA12417.1"/>
    <property type="molecule type" value="Genomic_DNA"/>
</dbReference>
<evidence type="ECO:0000256" key="2">
    <source>
        <dbReference type="SAM" id="Phobius"/>
    </source>
</evidence>
<feature type="region of interest" description="Disordered" evidence="1">
    <location>
        <begin position="58"/>
        <end position="82"/>
    </location>
</feature>
<keyword evidence="2" id="KW-0472">Membrane</keyword>
<proteinExistence type="predicted"/>
<feature type="transmembrane region" description="Helical" evidence="2">
    <location>
        <begin position="6"/>
        <end position="31"/>
    </location>
</feature>
<organism evidence="3">
    <name type="scientific">marine metagenome</name>
    <dbReference type="NCBI Taxonomy" id="408172"/>
    <lineage>
        <taxon>unclassified sequences</taxon>
        <taxon>metagenomes</taxon>
        <taxon>ecological metagenomes</taxon>
    </lineage>
</organism>
<protein>
    <submittedName>
        <fullName evidence="3">Uncharacterized protein</fullName>
    </submittedName>
</protein>
<evidence type="ECO:0000313" key="3">
    <source>
        <dbReference type="EMBL" id="SVA12417.1"/>
    </source>
</evidence>
<gene>
    <name evidence="3" type="ORF">METZ01_LOCUS65271</name>
</gene>
<dbReference type="AlphaFoldDB" id="A0A381TCJ6"/>
<reference evidence="3" key="1">
    <citation type="submission" date="2018-05" db="EMBL/GenBank/DDBJ databases">
        <authorList>
            <person name="Lanie J.A."/>
            <person name="Ng W.-L."/>
            <person name="Kazmierczak K.M."/>
            <person name="Andrzejewski T.M."/>
            <person name="Davidsen T.M."/>
            <person name="Wayne K.J."/>
            <person name="Tettelin H."/>
            <person name="Glass J.I."/>
            <person name="Rusch D."/>
            <person name="Podicherti R."/>
            <person name="Tsui H.-C.T."/>
            <person name="Winkler M.E."/>
        </authorList>
    </citation>
    <scope>NUCLEOTIDE SEQUENCE</scope>
</reference>
<keyword evidence="2" id="KW-0812">Transmembrane</keyword>
<accession>A0A381TCJ6</accession>